<evidence type="ECO:0000256" key="1">
    <source>
        <dbReference type="SAM" id="Phobius"/>
    </source>
</evidence>
<dbReference type="EMBL" id="CP118605">
    <property type="protein sequence ID" value="WGL16975.1"/>
    <property type="molecule type" value="Genomic_DNA"/>
</dbReference>
<evidence type="ECO:0000313" key="2">
    <source>
        <dbReference type="EMBL" id="WGL16975.1"/>
    </source>
</evidence>
<keyword evidence="3" id="KW-1185">Reference proteome</keyword>
<feature type="transmembrane region" description="Helical" evidence="1">
    <location>
        <begin position="7"/>
        <end position="26"/>
    </location>
</feature>
<name>A0ABY8NE37_9GAMM</name>
<keyword evidence="1" id="KW-0812">Transmembrane</keyword>
<organism evidence="2 3">
    <name type="scientific">Microbulbifer bruguierae</name>
    <dbReference type="NCBI Taxonomy" id="3029061"/>
    <lineage>
        <taxon>Bacteria</taxon>
        <taxon>Pseudomonadati</taxon>
        <taxon>Pseudomonadota</taxon>
        <taxon>Gammaproteobacteria</taxon>
        <taxon>Cellvibrionales</taxon>
        <taxon>Microbulbiferaceae</taxon>
        <taxon>Microbulbifer</taxon>
    </lineage>
</organism>
<gene>
    <name evidence="2" type="ORF">PVT68_01430</name>
</gene>
<proteinExistence type="predicted"/>
<keyword evidence="1" id="KW-0472">Membrane</keyword>
<keyword evidence="1" id="KW-1133">Transmembrane helix</keyword>
<accession>A0ABY8NE37</accession>
<protein>
    <submittedName>
        <fullName evidence="2">Uncharacterized protein</fullName>
    </submittedName>
</protein>
<dbReference type="RefSeq" id="WP_280320794.1">
    <property type="nucleotide sequence ID" value="NZ_CP118605.1"/>
</dbReference>
<reference evidence="2 3" key="1">
    <citation type="submission" date="2023-02" db="EMBL/GenBank/DDBJ databases">
        <title>Description and genomic characterization of Microbulbifer bruguierae sp. nov., isolated from the sediment of mangrove plant Bruguiera sexangula.</title>
        <authorList>
            <person name="Long M."/>
        </authorList>
    </citation>
    <scope>NUCLEOTIDE SEQUENCE [LARGE SCALE GENOMIC DNA]</scope>
    <source>
        <strain evidence="2 3">H12</strain>
    </source>
</reference>
<dbReference type="Proteomes" id="UP001236500">
    <property type="component" value="Chromosome"/>
</dbReference>
<feature type="transmembrane region" description="Helical" evidence="1">
    <location>
        <begin position="61"/>
        <end position="81"/>
    </location>
</feature>
<sequence length="97" mass="10588">MKNRVTPVSVIFFVLFALSVLFGFAYEEWDGLCGHKKEFGLFPFYRVGTPTDPSGECSTGVIVKGAIQTSAALVFLTIFAFSARRKLKRRSGASSGT</sequence>
<evidence type="ECO:0000313" key="3">
    <source>
        <dbReference type="Proteomes" id="UP001236500"/>
    </source>
</evidence>